<keyword evidence="2 6" id="KW-0812">Transmembrane</keyword>
<dbReference type="InterPro" id="IPR004864">
    <property type="entry name" value="LEA_2"/>
</dbReference>
<organism evidence="8 9">
    <name type="scientific">Quillaja saponaria</name>
    <name type="common">Soap bark tree</name>
    <dbReference type="NCBI Taxonomy" id="32244"/>
    <lineage>
        <taxon>Eukaryota</taxon>
        <taxon>Viridiplantae</taxon>
        <taxon>Streptophyta</taxon>
        <taxon>Embryophyta</taxon>
        <taxon>Tracheophyta</taxon>
        <taxon>Spermatophyta</taxon>
        <taxon>Magnoliopsida</taxon>
        <taxon>eudicotyledons</taxon>
        <taxon>Gunneridae</taxon>
        <taxon>Pentapetalae</taxon>
        <taxon>rosids</taxon>
        <taxon>fabids</taxon>
        <taxon>Fabales</taxon>
        <taxon>Quillajaceae</taxon>
        <taxon>Quillaja</taxon>
    </lineage>
</organism>
<evidence type="ECO:0000256" key="1">
    <source>
        <dbReference type="ARBA" id="ARBA00004167"/>
    </source>
</evidence>
<dbReference type="KEGG" id="qsa:O6P43_030521"/>
<evidence type="ECO:0000256" key="2">
    <source>
        <dbReference type="ARBA" id="ARBA00022692"/>
    </source>
</evidence>
<name>A0AAD7P7R3_QUISA</name>
<evidence type="ECO:0000313" key="9">
    <source>
        <dbReference type="Proteomes" id="UP001163823"/>
    </source>
</evidence>
<dbReference type="Proteomes" id="UP001163823">
    <property type="component" value="Chromosome 13"/>
</dbReference>
<comment type="subcellular location">
    <subcellularLocation>
        <location evidence="1">Membrane</location>
        <topology evidence="1">Single-pass membrane protein</topology>
    </subcellularLocation>
</comment>
<dbReference type="Pfam" id="PF03168">
    <property type="entry name" value="LEA_2"/>
    <property type="match status" value="1"/>
</dbReference>
<feature type="compositionally biased region" description="Pro residues" evidence="5">
    <location>
        <begin position="69"/>
        <end position="82"/>
    </location>
</feature>
<proteinExistence type="predicted"/>
<dbReference type="EMBL" id="JARAOO010000013">
    <property type="protein sequence ID" value="KAJ7945463.1"/>
    <property type="molecule type" value="Genomic_DNA"/>
</dbReference>
<dbReference type="GO" id="GO:0098542">
    <property type="term" value="P:defense response to other organism"/>
    <property type="evidence" value="ECO:0007669"/>
    <property type="project" value="InterPro"/>
</dbReference>
<evidence type="ECO:0000256" key="5">
    <source>
        <dbReference type="SAM" id="MobiDB-lite"/>
    </source>
</evidence>
<keyword evidence="9" id="KW-1185">Reference proteome</keyword>
<protein>
    <submittedName>
        <fullName evidence="8">Late embryogenesis abundant protein</fullName>
    </submittedName>
</protein>
<evidence type="ECO:0000259" key="7">
    <source>
        <dbReference type="Pfam" id="PF03168"/>
    </source>
</evidence>
<feature type="compositionally biased region" description="Low complexity" evidence="5">
    <location>
        <begin position="22"/>
        <end position="37"/>
    </location>
</feature>
<feature type="region of interest" description="Disordered" evidence="5">
    <location>
        <begin position="1"/>
        <end position="116"/>
    </location>
</feature>
<feature type="domain" description="Late embryogenesis abundant protein LEA-2 subgroup" evidence="7">
    <location>
        <begin position="186"/>
        <end position="269"/>
    </location>
</feature>
<dbReference type="InterPro" id="IPR044839">
    <property type="entry name" value="NDR1-like"/>
</dbReference>
<keyword evidence="4 6" id="KW-0472">Membrane</keyword>
<evidence type="ECO:0000256" key="6">
    <source>
        <dbReference type="SAM" id="Phobius"/>
    </source>
</evidence>
<dbReference type="PANTHER" id="PTHR31234">
    <property type="entry name" value="LATE EMBRYOGENESIS ABUNDANT (LEA) HYDROXYPROLINE-RICH GLYCOPROTEIN FAMILY"/>
    <property type="match status" value="1"/>
</dbReference>
<evidence type="ECO:0000256" key="3">
    <source>
        <dbReference type="ARBA" id="ARBA00022989"/>
    </source>
</evidence>
<reference evidence="8" key="1">
    <citation type="journal article" date="2023" name="Science">
        <title>Elucidation of the pathway for biosynthesis of saponin adjuvants from the soapbark tree.</title>
        <authorList>
            <person name="Reed J."/>
            <person name="Orme A."/>
            <person name="El-Demerdash A."/>
            <person name="Owen C."/>
            <person name="Martin L.B.B."/>
            <person name="Misra R.C."/>
            <person name="Kikuchi S."/>
            <person name="Rejzek M."/>
            <person name="Martin A.C."/>
            <person name="Harkess A."/>
            <person name="Leebens-Mack J."/>
            <person name="Louveau T."/>
            <person name="Stephenson M.J."/>
            <person name="Osbourn A."/>
        </authorList>
    </citation>
    <scope>NUCLEOTIDE SEQUENCE</scope>
    <source>
        <strain evidence="8">S10</strain>
    </source>
</reference>
<evidence type="ECO:0000313" key="8">
    <source>
        <dbReference type="EMBL" id="KAJ7945463.1"/>
    </source>
</evidence>
<dbReference type="GO" id="GO:0005886">
    <property type="term" value="C:plasma membrane"/>
    <property type="evidence" value="ECO:0007669"/>
    <property type="project" value="TreeGrafter"/>
</dbReference>
<dbReference type="AlphaFoldDB" id="A0AAD7P7R3"/>
<accession>A0AAD7P7R3</accession>
<comment type="caution">
    <text evidence="8">The sequence shown here is derived from an EMBL/GenBank/DDBJ whole genome shotgun (WGS) entry which is preliminary data.</text>
</comment>
<feature type="transmembrane region" description="Helical" evidence="6">
    <location>
        <begin position="123"/>
        <end position="152"/>
    </location>
</feature>
<dbReference type="PANTHER" id="PTHR31234:SF42">
    <property type="entry name" value="LATE EMBRYOGENESIS ABUNDANT (LEA) HYDROXYPROLINE-RICH GLYCOPROTEIN FAMILY"/>
    <property type="match status" value="1"/>
</dbReference>
<evidence type="ECO:0000256" key="4">
    <source>
        <dbReference type="ARBA" id="ARBA00023136"/>
    </source>
</evidence>
<gene>
    <name evidence="8" type="ORF">O6P43_030521</name>
</gene>
<sequence length="307" mass="35225">MYELEANPHFRPSRPQDEDHLLPPGLQPRLPQSPLQQGRHHYPLSPGVVRPELEERHYQPPRPRVKIQEPPPKTPDPWVPPPKQDHQHFQPQTSPALQPHHGHHRHSHPHDLRVPKPQKTKPYTWFAAIFCVIFWLIIIIGGLIVLIVYLVFRPRSPHFNVSSATLSAAYLDMGYLLNADLTVLANITNPNKKVSVDFSSMFFDLYYGNTLIATQYITPFSAAKAESKFAYIHMITSQVSLPLKESQRLRKQMQSNGVLFDVKGRFRARSNFGSLLRYSYWLYGHCSIMLTGPPDGVLIASKCRTKH</sequence>
<keyword evidence="3 6" id="KW-1133">Transmembrane helix</keyword>